<dbReference type="EMBL" id="SNRW01050762">
    <property type="protein sequence ID" value="KAA6308599.1"/>
    <property type="molecule type" value="Genomic_DNA"/>
</dbReference>
<evidence type="ECO:0000313" key="2">
    <source>
        <dbReference type="Proteomes" id="UP000324800"/>
    </source>
</evidence>
<dbReference type="AlphaFoldDB" id="A0A5J4PJ61"/>
<dbReference type="Proteomes" id="UP000324800">
    <property type="component" value="Unassembled WGS sequence"/>
</dbReference>
<reference evidence="1 2" key="1">
    <citation type="submission" date="2019-03" db="EMBL/GenBank/DDBJ databases">
        <title>Single cell metagenomics reveals metabolic interactions within the superorganism composed of flagellate Streblomastix strix and complex community of Bacteroidetes bacteria on its surface.</title>
        <authorList>
            <person name="Treitli S.C."/>
            <person name="Kolisko M."/>
            <person name="Husnik F."/>
            <person name="Keeling P."/>
            <person name="Hampl V."/>
        </authorList>
    </citation>
    <scope>NUCLEOTIDE SEQUENCE [LARGE SCALE GENOMIC DNA]</scope>
    <source>
        <strain evidence="1">ST1C</strain>
    </source>
</reference>
<feature type="non-terminal residue" evidence="1">
    <location>
        <position position="42"/>
    </location>
</feature>
<gene>
    <name evidence="1" type="ORF">EZS28_056656</name>
</gene>
<accession>A0A5J4PJ61</accession>
<proteinExistence type="predicted"/>
<organism evidence="1 2">
    <name type="scientific">Streblomastix strix</name>
    <dbReference type="NCBI Taxonomy" id="222440"/>
    <lineage>
        <taxon>Eukaryota</taxon>
        <taxon>Metamonada</taxon>
        <taxon>Preaxostyla</taxon>
        <taxon>Oxymonadida</taxon>
        <taxon>Streblomastigidae</taxon>
        <taxon>Streblomastix</taxon>
    </lineage>
</organism>
<protein>
    <submittedName>
        <fullName evidence="1">Uncharacterized protein</fullName>
    </submittedName>
</protein>
<sequence>MVRVVSKQLVVDIAKLMWLSELIDWSFKVTESIQELWFMILQ</sequence>
<evidence type="ECO:0000313" key="1">
    <source>
        <dbReference type="EMBL" id="KAA6308599.1"/>
    </source>
</evidence>
<comment type="caution">
    <text evidence="1">The sequence shown here is derived from an EMBL/GenBank/DDBJ whole genome shotgun (WGS) entry which is preliminary data.</text>
</comment>
<name>A0A5J4PJ61_9EUKA</name>